<accession>A0ABU7V3F0</accession>
<dbReference type="EMBL" id="JAZHBO010000002">
    <property type="protein sequence ID" value="MEF2156409.1"/>
    <property type="molecule type" value="Genomic_DNA"/>
</dbReference>
<evidence type="ECO:0000313" key="2">
    <source>
        <dbReference type="Proteomes" id="UP001356170"/>
    </source>
</evidence>
<evidence type="ECO:0000313" key="1">
    <source>
        <dbReference type="EMBL" id="MEF2156409.1"/>
    </source>
</evidence>
<reference evidence="1 2" key="1">
    <citation type="submission" date="2024-01" db="EMBL/GenBank/DDBJ databases">
        <title>Novel species of the genus Luteimonas isolated from rivers.</title>
        <authorList>
            <person name="Lu H."/>
        </authorList>
    </citation>
    <scope>NUCLEOTIDE SEQUENCE [LARGE SCALE GENOMIC DNA]</scope>
    <source>
        <strain evidence="1 2">FXH3W</strain>
    </source>
</reference>
<proteinExistence type="predicted"/>
<organism evidence="1 2">
    <name type="scientific">Aquilutibacter rugosus</name>
    <dbReference type="NCBI Taxonomy" id="3115820"/>
    <lineage>
        <taxon>Bacteria</taxon>
        <taxon>Pseudomonadati</taxon>
        <taxon>Pseudomonadota</taxon>
        <taxon>Gammaproteobacteria</taxon>
        <taxon>Lysobacterales</taxon>
        <taxon>Lysobacteraceae</taxon>
        <taxon>Aquilutibacter</taxon>
    </lineage>
</organism>
<keyword evidence="2" id="KW-1185">Reference proteome</keyword>
<name>A0ABU7V3F0_9GAMM</name>
<gene>
    <name evidence="1" type="ORF">V3390_09270</name>
</gene>
<protein>
    <recommendedName>
        <fullName evidence="3">Holliday junction resolvasome RuvABC endonuclease subunit</fullName>
    </recommendedName>
</protein>
<evidence type="ECO:0008006" key="3">
    <source>
        <dbReference type="Google" id="ProtNLM"/>
    </source>
</evidence>
<dbReference type="Proteomes" id="UP001356170">
    <property type="component" value="Unassembled WGS sequence"/>
</dbReference>
<sequence>MIAIDPGTTHSGLVIYSRNGTVTTSLVLENKDVFAEIRAHSNLPVAIEMVASYGMAVGREVFETCVWIWRFMQAAGAERVRLVYRKDVKLHLCGSPRAKDANVRQAIIDLYGGKAVAVGNKKQPGPLYHVKSHAWSALAVAITATQTEG</sequence>
<dbReference type="RefSeq" id="WP_331704199.1">
    <property type="nucleotide sequence ID" value="NZ_JAZHBO010000002.1"/>
</dbReference>
<comment type="caution">
    <text evidence="1">The sequence shown here is derived from an EMBL/GenBank/DDBJ whole genome shotgun (WGS) entry which is preliminary data.</text>
</comment>